<keyword evidence="1" id="KW-0963">Cytoplasm</keyword>
<dbReference type="HAMAP" id="MF_02215">
    <property type="entry name" value="UbiJ"/>
    <property type="match status" value="1"/>
</dbReference>
<evidence type="ECO:0000256" key="1">
    <source>
        <dbReference type="HAMAP-Rule" id="MF_02215"/>
    </source>
</evidence>
<dbReference type="InterPro" id="IPR036527">
    <property type="entry name" value="SCP2_sterol-bd_dom_sf"/>
</dbReference>
<dbReference type="Proteomes" id="UP000286482">
    <property type="component" value="Unassembled WGS sequence"/>
</dbReference>
<comment type="caution">
    <text evidence="3">The sequence shown here is derived from an EMBL/GenBank/DDBJ whole genome shotgun (WGS) entry which is preliminary data.</text>
</comment>
<gene>
    <name evidence="1" type="primary">ubiJ</name>
    <name evidence="3" type="ORF">DBZ36_19810</name>
</gene>
<keyword evidence="4" id="KW-1185">Reference proteome</keyword>
<organism evidence="3 4">
    <name type="scientific">Alginatibacterium sediminis</name>
    <dbReference type="NCBI Taxonomy" id="2164068"/>
    <lineage>
        <taxon>Bacteria</taxon>
        <taxon>Pseudomonadati</taxon>
        <taxon>Pseudomonadota</taxon>
        <taxon>Gammaproteobacteria</taxon>
        <taxon>Alteromonadales</taxon>
        <taxon>Alteromonadaceae</taxon>
        <taxon>Alginatibacterium</taxon>
    </lineage>
</organism>
<dbReference type="SUPFAM" id="SSF55718">
    <property type="entry name" value="SCP-like"/>
    <property type="match status" value="1"/>
</dbReference>
<sequence>MTGQSKAIVNVVGAAVETFSNQIMSLDKNSAQRRSKLEGKVISITPSPFPQLFFIVSKDQIDVLSQFEAQADCELKFSPSLLLALAKRESVSDLLKSEQLEVEGDIKVAQKFADLFLEMEADIEGRLASYFGDVIAYQVLRNLRLLVQAIKQMAKSSPQRLSQISAQEWQLHLPYEAFNYFKRDLEELESELDALELRIRDLEA</sequence>
<comment type="subcellular location">
    <subcellularLocation>
        <location evidence="1">Cytoplasm</location>
    </subcellularLocation>
</comment>
<dbReference type="PANTHER" id="PTHR38693">
    <property type="entry name" value="UBIQUINONE BIOSYNTHESIS PROTEIN UBIJ"/>
    <property type="match status" value="1"/>
</dbReference>
<comment type="function">
    <text evidence="1">Required for ubiquinone (coenzyme Q) biosynthesis. Binds hydrophobic ubiquinone biosynthetic intermediates via its SCP2 domain and is essential for the stability of the Ubi complex. May constitute a docking platform where Ubi enzymes assemble and access their SCP2-bound polyprenyl substrates.</text>
</comment>
<protein>
    <recommendedName>
        <fullName evidence="1">Ubiquinone biosynthesis accessory factor UbiJ</fullName>
    </recommendedName>
</protein>
<dbReference type="GO" id="GO:0006744">
    <property type="term" value="P:ubiquinone biosynthetic process"/>
    <property type="evidence" value="ECO:0007669"/>
    <property type="project" value="UniProtKB-UniRule"/>
</dbReference>
<reference evidence="3 4" key="1">
    <citation type="submission" date="2018-09" db="EMBL/GenBank/DDBJ databases">
        <authorList>
            <person name="Wang Z."/>
        </authorList>
    </citation>
    <scope>NUCLEOTIDE SEQUENCE [LARGE SCALE GENOMIC DNA]</scope>
    <source>
        <strain evidence="3 4">ALS 81</strain>
    </source>
</reference>
<comment type="similarity">
    <text evidence="1">Belongs to the UbiJ family.</text>
</comment>
<dbReference type="RefSeq" id="WP_120356719.1">
    <property type="nucleotide sequence ID" value="NZ_RAQO01000012.1"/>
</dbReference>
<accession>A0A420E6I0</accession>
<evidence type="ECO:0000313" key="4">
    <source>
        <dbReference type="Proteomes" id="UP000286482"/>
    </source>
</evidence>
<dbReference type="Pfam" id="PF02036">
    <property type="entry name" value="SCP2"/>
    <property type="match status" value="1"/>
</dbReference>
<comment type="pathway">
    <text evidence="1">Cofactor biosynthesis; ubiquinone biosynthesis.</text>
</comment>
<proteinExistence type="inferred from homology"/>
<dbReference type="InterPro" id="IPR003033">
    <property type="entry name" value="SCP2_sterol-bd_dom"/>
</dbReference>
<dbReference type="EMBL" id="RAQO01000012">
    <property type="protein sequence ID" value="RKF13306.1"/>
    <property type="molecule type" value="Genomic_DNA"/>
</dbReference>
<dbReference type="UniPathway" id="UPA00232"/>
<dbReference type="InterPro" id="IPR038989">
    <property type="entry name" value="UbiJ"/>
</dbReference>
<dbReference type="OrthoDB" id="5801225at2"/>
<evidence type="ECO:0000259" key="2">
    <source>
        <dbReference type="Pfam" id="PF02036"/>
    </source>
</evidence>
<evidence type="ECO:0000313" key="3">
    <source>
        <dbReference type="EMBL" id="RKF13306.1"/>
    </source>
</evidence>
<feature type="domain" description="SCP2" evidence="2">
    <location>
        <begin position="21"/>
        <end position="116"/>
    </location>
</feature>
<name>A0A420E6I0_9ALTE</name>
<dbReference type="PANTHER" id="PTHR38693:SF1">
    <property type="entry name" value="UBIQUINONE BIOSYNTHESIS ACCESSORY FACTOR UBIJ"/>
    <property type="match status" value="1"/>
</dbReference>
<dbReference type="AlphaFoldDB" id="A0A420E6I0"/>
<dbReference type="GO" id="GO:0005737">
    <property type="term" value="C:cytoplasm"/>
    <property type="evidence" value="ECO:0007669"/>
    <property type="project" value="UniProtKB-SubCell"/>
</dbReference>
<keyword evidence="1" id="KW-0831">Ubiquinone biosynthesis</keyword>